<dbReference type="InterPro" id="IPR037401">
    <property type="entry name" value="SnoaL-like"/>
</dbReference>
<evidence type="ECO:0000313" key="3">
    <source>
        <dbReference type="Proteomes" id="UP001143486"/>
    </source>
</evidence>
<keyword evidence="3" id="KW-1185">Reference proteome</keyword>
<name>A0A9W6IM27_9PROT</name>
<dbReference type="EMBL" id="BSFE01000005">
    <property type="protein sequence ID" value="GLK52508.1"/>
    <property type="molecule type" value="Genomic_DNA"/>
</dbReference>
<dbReference type="Proteomes" id="UP001143486">
    <property type="component" value="Unassembled WGS sequence"/>
</dbReference>
<accession>A0A9W6IM27</accession>
<gene>
    <name evidence="2" type="ORF">GCM10017621_20160</name>
</gene>
<organism evidence="2 3">
    <name type="scientific">Maricaulis virginensis</name>
    <dbReference type="NCBI Taxonomy" id="144022"/>
    <lineage>
        <taxon>Bacteria</taxon>
        <taxon>Pseudomonadati</taxon>
        <taxon>Pseudomonadota</taxon>
        <taxon>Alphaproteobacteria</taxon>
        <taxon>Maricaulales</taxon>
        <taxon>Maricaulaceae</taxon>
        <taxon>Maricaulis</taxon>
    </lineage>
</organism>
<feature type="domain" description="SnoaL-like" evidence="1">
    <location>
        <begin position="17"/>
        <end position="111"/>
    </location>
</feature>
<proteinExistence type="predicted"/>
<dbReference type="AlphaFoldDB" id="A0A9W6IM27"/>
<evidence type="ECO:0000259" key="1">
    <source>
        <dbReference type="Pfam" id="PF12680"/>
    </source>
</evidence>
<dbReference type="Pfam" id="PF12680">
    <property type="entry name" value="SnoaL_2"/>
    <property type="match status" value="1"/>
</dbReference>
<reference evidence="2" key="2">
    <citation type="submission" date="2023-01" db="EMBL/GenBank/DDBJ databases">
        <authorList>
            <person name="Sun Q."/>
            <person name="Evtushenko L."/>
        </authorList>
    </citation>
    <scope>NUCLEOTIDE SEQUENCE</scope>
    <source>
        <strain evidence="2">VKM B-1513</strain>
    </source>
</reference>
<evidence type="ECO:0000313" key="2">
    <source>
        <dbReference type="EMBL" id="GLK52508.1"/>
    </source>
</evidence>
<dbReference type="SUPFAM" id="SSF54427">
    <property type="entry name" value="NTF2-like"/>
    <property type="match status" value="1"/>
</dbReference>
<dbReference type="Gene3D" id="3.10.450.50">
    <property type="match status" value="1"/>
</dbReference>
<comment type="caution">
    <text evidence="2">The sequence shown here is derived from an EMBL/GenBank/DDBJ whole genome shotgun (WGS) entry which is preliminary data.</text>
</comment>
<sequence>MSRKTEILQSIIDVWCRDQDIDAVLTHLSDDLVWHYSAISQPPKHGKAGAREFLEAYKAKVRNPHWRIFRIAETEDALFVEGVDAFDTADGHHAVVPYMGILEFDGDLITGWRDYFDRGSADRSAAGMPLPDYTRALTARPAVLEPSRKTRN</sequence>
<dbReference type="InterPro" id="IPR032710">
    <property type="entry name" value="NTF2-like_dom_sf"/>
</dbReference>
<reference evidence="2" key="1">
    <citation type="journal article" date="2014" name="Int. J. Syst. Evol. Microbiol.">
        <title>Complete genome sequence of Corynebacterium casei LMG S-19264T (=DSM 44701T), isolated from a smear-ripened cheese.</title>
        <authorList>
            <consortium name="US DOE Joint Genome Institute (JGI-PGF)"/>
            <person name="Walter F."/>
            <person name="Albersmeier A."/>
            <person name="Kalinowski J."/>
            <person name="Ruckert C."/>
        </authorList>
    </citation>
    <scope>NUCLEOTIDE SEQUENCE</scope>
    <source>
        <strain evidence="2">VKM B-1513</strain>
    </source>
</reference>
<dbReference type="RefSeq" id="WP_271186875.1">
    <property type="nucleotide sequence ID" value="NZ_BSFE01000005.1"/>
</dbReference>
<protein>
    <submittedName>
        <fullName evidence="2">NTF2 superfamily protein</fullName>
    </submittedName>
</protein>